<comment type="caution">
    <text evidence="2">The sequence shown here is derived from an EMBL/GenBank/DDBJ whole genome shotgun (WGS) entry which is preliminary data.</text>
</comment>
<keyword evidence="3" id="KW-1185">Reference proteome</keyword>
<evidence type="ECO:0000256" key="1">
    <source>
        <dbReference type="SAM" id="MobiDB-lite"/>
    </source>
</evidence>
<organism evidence="2 3">
    <name type="scientific">Extremus antarcticus</name>
    <dbReference type="NCBI Taxonomy" id="702011"/>
    <lineage>
        <taxon>Eukaryota</taxon>
        <taxon>Fungi</taxon>
        <taxon>Dikarya</taxon>
        <taxon>Ascomycota</taxon>
        <taxon>Pezizomycotina</taxon>
        <taxon>Dothideomycetes</taxon>
        <taxon>Dothideomycetidae</taxon>
        <taxon>Mycosphaerellales</taxon>
        <taxon>Extremaceae</taxon>
        <taxon>Extremus</taxon>
    </lineage>
</organism>
<evidence type="ECO:0000313" key="3">
    <source>
        <dbReference type="Proteomes" id="UP001271007"/>
    </source>
</evidence>
<dbReference type="AlphaFoldDB" id="A0AAJ0DG10"/>
<accession>A0AAJ0DG10</accession>
<feature type="compositionally biased region" description="Polar residues" evidence="1">
    <location>
        <begin position="1"/>
        <end position="11"/>
    </location>
</feature>
<dbReference type="EMBL" id="JAWDJX010000039">
    <property type="protein sequence ID" value="KAK3049516.1"/>
    <property type="molecule type" value="Genomic_DNA"/>
</dbReference>
<evidence type="ECO:0000313" key="2">
    <source>
        <dbReference type="EMBL" id="KAK3049516.1"/>
    </source>
</evidence>
<reference evidence="2" key="1">
    <citation type="submission" date="2023-04" db="EMBL/GenBank/DDBJ databases">
        <title>Black Yeasts Isolated from many extreme environments.</title>
        <authorList>
            <person name="Coleine C."/>
            <person name="Stajich J.E."/>
            <person name="Selbmann L."/>
        </authorList>
    </citation>
    <scope>NUCLEOTIDE SEQUENCE</scope>
    <source>
        <strain evidence="2">CCFEE 5312</strain>
    </source>
</reference>
<name>A0AAJ0DG10_9PEZI</name>
<proteinExistence type="predicted"/>
<sequence length="140" mass="14839">MANQSPRNSVTRLDLPASRGDGAFAPYQSQSTGTDSGMILLQKEYTKAHADALTALTDAGVVGYSARLTAFLNLLALSYDVTNGGVVAYQIVTLCLLGQYGSAREAVQKTFPAALDEDKFVTTLHPTSEAVDSLLIPIEV</sequence>
<dbReference type="Proteomes" id="UP001271007">
    <property type="component" value="Unassembled WGS sequence"/>
</dbReference>
<feature type="region of interest" description="Disordered" evidence="1">
    <location>
        <begin position="1"/>
        <end position="31"/>
    </location>
</feature>
<gene>
    <name evidence="2" type="ORF">LTR09_009183</name>
</gene>
<protein>
    <submittedName>
        <fullName evidence="2">Uncharacterized protein</fullName>
    </submittedName>
</protein>